<evidence type="ECO:0000256" key="2">
    <source>
        <dbReference type="ARBA" id="ARBA00022840"/>
    </source>
</evidence>
<dbReference type="InterPro" id="IPR000719">
    <property type="entry name" value="Prot_kinase_dom"/>
</dbReference>
<organism evidence="5 6">
    <name type="scientific">Tritrichomonas musculus</name>
    <dbReference type="NCBI Taxonomy" id="1915356"/>
    <lineage>
        <taxon>Eukaryota</taxon>
        <taxon>Metamonada</taxon>
        <taxon>Parabasalia</taxon>
        <taxon>Tritrichomonadida</taxon>
        <taxon>Tritrichomonadidae</taxon>
        <taxon>Tritrichomonas</taxon>
    </lineage>
</organism>
<proteinExistence type="predicted"/>
<feature type="domain" description="Protein kinase" evidence="4">
    <location>
        <begin position="206"/>
        <end position="459"/>
    </location>
</feature>
<dbReference type="Pfam" id="PF00069">
    <property type="entry name" value="Pkinase"/>
    <property type="match status" value="1"/>
</dbReference>
<dbReference type="Pfam" id="PF08238">
    <property type="entry name" value="Sel1"/>
    <property type="match status" value="18"/>
</dbReference>
<gene>
    <name evidence="5" type="ORF">M9Y10_015827</name>
</gene>
<evidence type="ECO:0000313" key="6">
    <source>
        <dbReference type="Proteomes" id="UP001470230"/>
    </source>
</evidence>
<dbReference type="PROSITE" id="PS00107">
    <property type="entry name" value="PROTEIN_KINASE_ATP"/>
    <property type="match status" value="1"/>
</dbReference>
<dbReference type="InterPro" id="IPR011009">
    <property type="entry name" value="Kinase-like_dom_sf"/>
</dbReference>
<protein>
    <recommendedName>
        <fullName evidence="4">Protein kinase domain-containing protein</fullName>
    </recommendedName>
</protein>
<keyword evidence="1 3" id="KW-0547">Nucleotide-binding</keyword>
<dbReference type="InterPro" id="IPR052945">
    <property type="entry name" value="Mitotic_Regulator"/>
</dbReference>
<feature type="binding site" evidence="3">
    <location>
        <position position="240"/>
    </location>
    <ligand>
        <name>ATP</name>
        <dbReference type="ChEBI" id="CHEBI:30616"/>
    </ligand>
</feature>
<dbReference type="EMBL" id="JAPFFF010000020">
    <property type="protein sequence ID" value="KAK8857422.1"/>
    <property type="molecule type" value="Genomic_DNA"/>
</dbReference>
<dbReference type="InterPro" id="IPR008271">
    <property type="entry name" value="Ser/Thr_kinase_AS"/>
</dbReference>
<dbReference type="Gene3D" id="1.25.40.10">
    <property type="entry name" value="Tetratricopeptide repeat domain"/>
    <property type="match status" value="3"/>
</dbReference>
<evidence type="ECO:0000313" key="5">
    <source>
        <dbReference type="EMBL" id="KAK8857422.1"/>
    </source>
</evidence>
<evidence type="ECO:0000256" key="1">
    <source>
        <dbReference type="ARBA" id="ARBA00022741"/>
    </source>
</evidence>
<keyword evidence="6" id="KW-1185">Reference proteome</keyword>
<dbReference type="SMART" id="SM00671">
    <property type="entry name" value="SEL1"/>
    <property type="match status" value="17"/>
</dbReference>
<dbReference type="PROSITE" id="PS50011">
    <property type="entry name" value="PROTEIN_KINASE_DOM"/>
    <property type="match status" value="1"/>
</dbReference>
<keyword evidence="2 3" id="KW-0067">ATP-binding</keyword>
<reference evidence="5 6" key="1">
    <citation type="submission" date="2024-04" db="EMBL/GenBank/DDBJ databases">
        <title>Tritrichomonas musculus Genome.</title>
        <authorList>
            <person name="Alves-Ferreira E."/>
            <person name="Grigg M."/>
            <person name="Lorenzi H."/>
            <person name="Galac M."/>
        </authorList>
    </citation>
    <scope>NUCLEOTIDE SEQUENCE [LARGE SCALE GENOMIC DNA]</scope>
    <source>
        <strain evidence="5 6">EAF2021</strain>
    </source>
</reference>
<dbReference type="InterPro" id="IPR017441">
    <property type="entry name" value="Protein_kinase_ATP_BS"/>
</dbReference>
<comment type="caution">
    <text evidence="5">The sequence shown here is derived from an EMBL/GenBank/DDBJ whole genome shotgun (WGS) entry which is preliminary data.</text>
</comment>
<dbReference type="CDD" id="cd00180">
    <property type="entry name" value="PKc"/>
    <property type="match status" value="1"/>
</dbReference>
<evidence type="ECO:0000259" key="4">
    <source>
        <dbReference type="PROSITE" id="PS50011"/>
    </source>
</evidence>
<dbReference type="InterPro" id="IPR006597">
    <property type="entry name" value="Sel1-like"/>
</dbReference>
<dbReference type="SUPFAM" id="SSF56112">
    <property type="entry name" value="Protein kinase-like (PK-like)"/>
    <property type="match status" value="1"/>
</dbReference>
<dbReference type="SMART" id="SM00220">
    <property type="entry name" value="S_TKc"/>
    <property type="match status" value="1"/>
</dbReference>
<dbReference type="PANTHER" id="PTHR43628:SF1">
    <property type="entry name" value="CHITIN SYNTHASE REGULATORY FACTOR 2-RELATED"/>
    <property type="match status" value="1"/>
</dbReference>
<dbReference type="PROSITE" id="PS00108">
    <property type="entry name" value="PROTEIN_KINASE_ST"/>
    <property type="match status" value="1"/>
</dbReference>
<name>A0ABR2I4Q3_9EUKA</name>
<dbReference type="Proteomes" id="UP001470230">
    <property type="component" value="Unassembled WGS sequence"/>
</dbReference>
<dbReference type="PANTHER" id="PTHR43628">
    <property type="entry name" value="ACTIVATOR OF C KINASE PROTEIN 1-RELATED"/>
    <property type="match status" value="1"/>
</dbReference>
<evidence type="ECO:0000256" key="3">
    <source>
        <dbReference type="PROSITE-ProRule" id="PRU10141"/>
    </source>
</evidence>
<dbReference type="Gene3D" id="1.10.510.10">
    <property type="entry name" value="Transferase(Phosphotransferase) domain 1"/>
    <property type="match status" value="1"/>
</dbReference>
<sequence length="1231" mass="145133">MSQMKFEEFQRCSPNGTMQIENLYLNKILDKFSFYRLPEGDIKINNIFQKNEQGIIIIDTLNTIEKPTPTDIIICFDYKLLIIHFSQKPLLFSFLSQNKTFKIYCISTYIKSFLITMAKSSQLILNIQDNEKEENIFKQEINNFIKNSNIIFNNANQSNYWKPIFRCIFGFLIQKARLNSKSDRIINFLSFFSNEVQEEMFTEEELIELRLIGYGRSSHVLLYYSLIKEKVFAIKIIIIKNEEETKKIFERERRNYMNIHHPLFLKYFGTTKIGSFKYCLVLEYIEGKTMDKIDFKYLSREAEIKMIFQMMLIIEYLHYNEYVYRDLKPDNFMIDENYSVYLIDLGRMRKTNENSDDQFTQLFSIYFNENIASIDPLSQMIDISSLEKIIKNFFSTDFGVKYSEHLQRLEKTKPNNNQLMISLLFDAFYSEYFSKIRAINEFYSLQTGRNIMFHNDLFFPFWFLMSEYQNSEAQLQLGYCCEKCFMISKNENKNIQFSKFDSNESGLGNIFNSHKVIFTKVDFNRAIYYYTLSANQNNVEAQYMLGTIYDLSKSVNHDVKKAIYYLTLAANQNHSQAQYRLGQIYFFNIHIPPDIPKAIYYFKLVADQNNCEAQYFLGMIYMKEPQFRDINKGIHYLTLSANQNFSEAQLELAFIYEEGRYVSRNINKAISYYEKSAKQNNSTALNSLGLLYNEGFYVKKDIEKAIHYFSQAAQLKNKDALFNLALFYIEGKYVKYDINKGIQYLTLAAEQGLIIAQFYLGIIYQGEKYVKRDIQKAIYYYTLAAKQNDAKSQHNLGYIYYEGKYVPRDINKSIYYWQLAADQKLVNSYNILAHIFYHGLYIAKDINKAIHYLTLAAQQNDSNAQCNLGNLYYDDKNVPCDIEKAIYYLQLSASQKNKKALYILGNIYENGKYVNRDIEKALYYYQSSANQYYPDALLSLGYIYISGKYVPVDINKAMHYYQLAANQNNKIALFNLAQIYYYNSFGKKDVKRAIYYYKMSAEKGDIFSNFKIGFVYHEGKYVERDVQKAIHYYKNASSFNFQYAKNNLGILYEFGFGNEIPKKPGLAIEYFKEAINQNNDPIAMFNLAQFYLFNGNTINNNIDKSIELLIKSSIHGFENSKCLLSFVLFSKFSNDSVKMKNEIIKYTEQTSKLPFEICKIIEQLHLSLYYDSLFQKYREVYYLYDASFNPFLGSELIEQKKIETPNTNKHIIEINDLFYDGLGLFTKLETL</sequence>
<dbReference type="SUPFAM" id="SSF81901">
    <property type="entry name" value="HCP-like"/>
    <property type="match status" value="4"/>
</dbReference>
<accession>A0ABR2I4Q3</accession>
<dbReference type="InterPro" id="IPR011990">
    <property type="entry name" value="TPR-like_helical_dom_sf"/>
</dbReference>